<dbReference type="AlphaFoldDB" id="A0A5E7FP66"/>
<name>A0A5E7FP66_PSEFL</name>
<evidence type="ECO:0000313" key="2">
    <source>
        <dbReference type="Proteomes" id="UP000381093"/>
    </source>
</evidence>
<dbReference type="EMBL" id="CABVHW010000034">
    <property type="protein sequence ID" value="VVO40970.1"/>
    <property type="molecule type" value="Genomic_DNA"/>
</dbReference>
<proteinExistence type="predicted"/>
<reference evidence="1 2" key="1">
    <citation type="submission" date="2019-09" db="EMBL/GenBank/DDBJ databases">
        <authorList>
            <person name="Chandra G."/>
            <person name="Truman W A."/>
        </authorList>
    </citation>
    <scope>NUCLEOTIDE SEQUENCE [LARGE SCALE GENOMIC DNA]</scope>
    <source>
        <strain evidence="1">PS710</strain>
    </source>
</reference>
<sequence>MWAAVTATKHATGKMWGLLAKRECQTTFPSTDTPSSLASQLLHEFGEPVGAGLPANTAKRCLHQTAIGAVIGAWCS</sequence>
<gene>
    <name evidence="1" type="ORF">PS710_05864</name>
</gene>
<accession>A0A5E7FP66</accession>
<protein>
    <submittedName>
        <fullName evidence="1">Uncharacterized protein</fullName>
    </submittedName>
</protein>
<evidence type="ECO:0000313" key="1">
    <source>
        <dbReference type="EMBL" id="VVO40970.1"/>
    </source>
</evidence>
<organism evidence="1 2">
    <name type="scientific">Pseudomonas fluorescens</name>
    <dbReference type="NCBI Taxonomy" id="294"/>
    <lineage>
        <taxon>Bacteria</taxon>
        <taxon>Pseudomonadati</taxon>
        <taxon>Pseudomonadota</taxon>
        <taxon>Gammaproteobacteria</taxon>
        <taxon>Pseudomonadales</taxon>
        <taxon>Pseudomonadaceae</taxon>
        <taxon>Pseudomonas</taxon>
    </lineage>
</organism>
<dbReference type="Proteomes" id="UP000381093">
    <property type="component" value="Unassembled WGS sequence"/>
</dbReference>